<keyword evidence="1" id="KW-0812">Transmembrane</keyword>
<evidence type="ECO:0000313" key="2">
    <source>
        <dbReference type="EMBL" id="GIQ68402.1"/>
    </source>
</evidence>
<keyword evidence="3" id="KW-1185">Reference proteome</keyword>
<proteinExistence type="predicted"/>
<protein>
    <submittedName>
        <fullName evidence="2">Uncharacterized protein</fullName>
    </submittedName>
</protein>
<gene>
    <name evidence="2" type="ORF">XYCOK13_12260</name>
</gene>
<dbReference type="AlphaFoldDB" id="A0A8J4H026"/>
<organism evidence="2 3">
    <name type="scientific">Xylanibacillus composti</name>
    <dbReference type="NCBI Taxonomy" id="1572762"/>
    <lineage>
        <taxon>Bacteria</taxon>
        <taxon>Bacillati</taxon>
        <taxon>Bacillota</taxon>
        <taxon>Bacilli</taxon>
        <taxon>Bacillales</taxon>
        <taxon>Paenibacillaceae</taxon>
        <taxon>Xylanibacillus</taxon>
    </lineage>
</organism>
<name>A0A8J4H026_9BACL</name>
<comment type="caution">
    <text evidence="2">The sequence shown here is derived from an EMBL/GenBank/DDBJ whole genome shotgun (WGS) entry which is preliminary data.</text>
</comment>
<sequence length="122" mass="13465">MLPILIVGCEIGFWLFVIAGLVCRYVWNLPKVGVVLLACTPLVDIVLLVATGLNLRSGSSATFVHSLSAIYLGVSIVYGHRMIRWADQRFVHRFKKGPAPAPKPKVGIERARYERKTCATEG</sequence>
<dbReference type="EMBL" id="BOVK01000015">
    <property type="protein sequence ID" value="GIQ68402.1"/>
    <property type="molecule type" value="Genomic_DNA"/>
</dbReference>
<feature type="transmembrane region" description="Helical" evidence="1">
    <location>
        <begin position="6"/>
        <end position="27"/>
    </location>
</feature>
<dbReference type="Proteomes" id="UP000677918">
    <property type="component" value="Unassembled WGS sequence"/>
</dbReference>
<reference evidence="2" key="1">
    <citation type="submission" date="2021-04" db="EMBL/GenBank/DDBJ databases">
        <title>Draft genome sequence of Xylanibacillus composti strain K13.</title>
        <authorList>
            <person name="Uke A."/>
            <person name="Chhe C."/>
            <person name="Baramee S."/>
            <person name="Kosugi A."/>
        </authorList>
    </citation>
    <scope>NUCLEOTIDE SEQUENCE</scope>
    <source>
        <strain evidence="2">K13</strain>
    </source>
</reference>
<accession>A0A8J4H026</accession>
<feature type="transmembrane region" description="Helical" evidence="1">
    <location>
        <begin position="61"/>
        <end position="79"/>
    </location>
</feature>
<keyword evidence="1" id="KW-0472">Membrane</keyword>
<evidence type="ECO:0000256" key="1">
    <source>
        <dbReference type="SAM" id="Phobius"/>
    </source>
</evidence>
<keyword evidence="1" id="KW-1133">Transmembrane helix</keyword>
<feature type="transmembrane region" description="Helical" evidence="1">
    <location>
        <begin position="34"/>
        <end position="55"/>
    </location>
</feature>
<evidence type="ECO:0000313" key="3">
    <source>
        <dbReference type="Proteomes" id="UP000677918"/>
    </source>
</evidence>